<gene>
    <name evidence="2" type="ORF">EGT74_05430</name>
</gene>
<dbReference type="SUPFAM" id="SSF48576">
    <property type="entry name" value="Terpenoid synthases"/>
    <property type="match status" value="1"/>
</dbReference>
<dbReference type="PANTHER" id="PTHR35201">
    <property type="entry name" value="TERPENE SYNTHASE"/>
    <property type="match status" value="1"/>
</dbReference>
<dbReference type="PANTHER" id="PTHR35201:SF4">
    <property type="entry name" value="BETA-PINACENE SYNTHASE-RELATED"/>
    <property type="match status" value="1"/>
</dbReference>
<keyword evidence="3" id="KW-1185">Reference proteome</keyword>
<dbReference type="RefSeq" id="WP_123845496.1">
    <property type="nucleotide sequence ID" value="NZ_RPDH01000001.1"/>
</dbReference>
<dbReference type="EC" id="4.2.3.-" evidence="1"/>
<evidence type="ECO:0000313" key="3">
    <source>
        <dbReference type="Proteomes" id="UP000278351"/>
    </source>
</evidence>
<name>A0A3N4Q1B7_9BACT</name>
<proteinExistence type="inferred from homology"/>
<dbReference type="Gene3D" id="1.10.600.10">
    <property type="entry name" value="Farnesyl Diphosphate Synthase"/>
    <property type="match status" value="1"/>
</dbReference>
<dbReference type="Proteomes" id="UP000278351">
    <property type="component" value="Unassembled WGS sequence"/>
</dbReference>
<organism evidence="2 3">
    <name type="scientific">Chitinophaga lutea</name>
    <dbReference type="NCBI Taxonomy" id="2488634"/>
    <lineage>
        <taxon>Bacteria</taxon>
        <taxon>Pseudomonadati</taxon>
        <taxon>Bacteroidota</taxon>
        <taxon>Chitinophagia</taxon>
        <taxon>Chitinophagales</taxon>
        <taxon>Chitinophagaceae</taxon>
        <taxon>Chitinophaga</taxon>
    </lineage>
</organism>
<evidence type="ECO:0000256" key="1">
    <source>
        <dbReference type="RuleBase" id="RU366034"/>
    </source>
</evidence>
<sequence>MPSQVTFVTANTLKKVQEDYALLSKTTSFSLQDLFNYGQFRLEDYCKTFYPHPQSRELTAMVQQFSEQYGIWLDNAKYYISCALFLYPTASFDRMLAMVQNCAIDYYLNDTMGREIFSLLSPAEQHRAHTIIERMGRVNEQLQLEPQAAPVEQANIEMLTFIKNDSPRRWFREFVEMYSYHIAVTHKDNNAAALNYIPTVEEYIEMRNHTSGMPHIVLLIEYSENAYLDWHTLERLGMAARLRKIQRASALIGCLMNDLFSFEKEVIKNNTDANLLMSIALNHPSYSLTDVIHHGAAIVQAELKTFMSNIDELKFQCQLYEATEPAAMDALRKNMEGLERVVQASWAWQVYTRRYKKSFSIWEETQLAVPAMA</sequence>
<reference evidence="2 3" key="1">
    <citation type="submission" date="2018-11" db="EMBL/GenBank/DDBJ databases">
        <title>Chitinophaga lutea sp.nov., isolate from arsenic contaminated soil.</title>
        <authorList>
            <person name="Zong Y."/>
        </authorList>
    </citation>
    <scope>NUCLEOTIDE SEQUENCE [LARGE SCALE GENOMIC DNA]</scope>
    <source>
        <strain evidence="2 3">ZY74</strain>
    </source>
</reference>
<keyword evidence="1" id="KW-0479">Metal-binding</keyword>
<dbReference type="GO" id="GO:0010333">
    <property type="term" value="F:terpene synthase activity"/>
    <property type="evidence" value="ECO:0007669"/>
    <property type="project" value="InterPro"/>
</dbReference>
<comment type="similarity">
    <text evidence="1">Belongs to the terpene synthase family.</text>
</comment>
<evidence type="ECO:0000313" key="2">
    <source>
        <dbReference type="EMBL" id="RPE12979.1"/>
    </source>
</evidence>
<comment type="caution">
    <text evidence="2">The sequence shown here is derived from an EMBL/GenBank/DDBJ whole genome shotgun (WGS) entry which is preliminary data.</text>
</comment>
<dbReference type="InterPro" id="IPR034686">
    <property type="entry name" value="Terpene_cyclase-like_2"/>
</dbReference>
<dbReference type="GO" id="GO:0046872">
    <property type="term" value="F:metal ion binding"/>
    <property type="evidence" value="ECO:0007669"/>
    <property type="project" value="UniProtKB-KW"/>
</dbReference>
<dbReference type="InterPro" id="IPR008949">
    <property type="entry name" value="Isoprenoid_synthase_dom_sf"/>
</dbReference>
<comment type="cofactor">
    <cofactor evidence="1">
        <name>Mg(2+)</name>
        <dbReference type="ChEBI" id="CHEBI:18420"/>
    </cofactor>
</comment>
<protein>
    <recommendedName>
        <fullName evidence="1">Terpene synthase</fullName>
        <ecNumber evidence="1">4.2.3.-</ecNumber>
    </recommendedName>
</protein>
<dbReference type="AlphaFoldDB" id="A0A3N4Q1B7"/>
<accession>A0A3N4Q1B7</accession>
<dbReference type="EMBL" id="RPDH01000001">
    <property type="protein sequence ID" value="RPE12979.1"/>
    <property type="molecule type" value="Genomic_DNA"/>
</dbReference>
<dbReference type="OrthoDB" id="2989600at2"/>
<keyword evidence="1" id="KW-0460">Magnesium</keyword>
<dbReference type="Pfam" id="PF19086">
    <property type="entry name" value="Terpene_syn_C_2"/>
    <property type="match status" value="1"/>
</dbReference>
<keyword evidence="1" id="KW-0456">Lyase</keyword>